<dbReference type="Gene3D" id="3.30.70.100">
    <property type="match status" value="1"/>
</dbReference>
<dbReference type="Proteomes" id="UP000800041">
    <property type="component" value="Unassembled WGS sequence"/>
</dbReference>
<keyword evidence="3" id="KW-1185">Reference proteome</keyword>
<accession>A0A6G1H4V2</accession>
<evidence type="ECO:0000259" key="1">
    <source>
        <dbReference type="PROSITE" id="PS51725"/>
    </source>
</evidence>
<dbReference type="InterPro" id="IPR011008">
    <property type="entry name" value="Dimeric_a/b-barrel"/>
</dbReference>
<name>A0A6G1H4V2_9PEZI</name>
<dbReference type="AlphaFoldDB" id="A0A6G1H4V2"/>
<protein>
    <recommendedName>
        <fullName evidence="1">ABM domain-containing protein</fullName>
    </recommendedName>
</protein>
<dbReference type="PANTHER" id="PTHR40624">
    <property type="entry name" value="BIOSYNTHESIS MONOOXYGENASE, PUTATIVE (AFU_ORTHOLOGUE AFUA_1G12025)-RELATED"/>
    <property type="match status" value="1"/>
</dbReference>
<evidence type="ECO:0000313" key="2">
    <source>
        <dbReference type="EMBL" id="KAF1988050.1"/>
    </source>
</evidence>
<dbReference type="PANTHER" id="PTHR40624:SF1">
    <property type="entry name" value="BIOSYNTHESIS MONOOXYGENASE, PUTATIVE (AFU_ORTHOLOGUE AFUA_1G12025)-RELATED"/>
    <property type="match status" value="1"/>
</dbReference>
<dbReference type="OrthoDB" id="4520428at2759"/>
<dbReference type="SUPFAM" id="SSF54909">
    <property type="entry name" value="Dimeric alpha+beta barrel"/>
    <property type="match status" value="2"/>
</dbReference>
<evidence type="ECO:0000313" key="3">
    <source>
        <dbReference type="Proteomes" id="UP000800041"/>
    </source>
</evidence>
<organism evidence="2 3">
    <name type="scientific">Aulographum hederae CBS 113979</name>
    <dbReference type="NCBI Taxonomy" id="1176131"/>
    <lineage>
        <taxon>Eukaryota</taxon>
        <taxon>Fungi</taxon>
        <taxon>Dikarya</taxon>
        <taxon>Ascomycota</taxon>
        <taxon>Pezizomycotina</taxon>
        <taxon>Dothideomycetes</taxon>
        <taxon>Pleosporomycetidae</taxon>
        <taxon>Aulographales</taxon>
        <taxon>Aulographaceae</taxon>
    </lineage>
</organism>
<dbReference type="PROSITE" id="PS51725">
    <property type="entry name" value="ABM"/>
    <property type="match status" value="1"/>
</dbReference>
<dbReference type="EMBL" id="ML977150">
    <property type="protein sequence ID" value="KAF1988050.1"/>
    <property type="molecule type" value="Genomic_DNA"/>
</dbReference>
<feature type="domain" description="ABM" evidence="1">
    <location>
        <begin position="4"/>
        <end position="98"/>
    </location>
</feature>
<proteinExistence type="predicted"/>
<reference evidence="2" key="1">
    <citation type="journal article" date="2020" name="Stud. Mycol.">
        <title>101 Dothideomycetes genomes: a test case for predicting lifestyles and emergence of pathogens.</title>
        <authorList>
            <person name="Haridas S."/>
            <person name="Albert R."/>
            <person name="Binder M."/>
            <person name="Bloem J."/>
            <person name="Labutti K."/>
            <person name="Salamov A."/>
            <person name="Andreopoulos B."/>
            <person name="Baker S."/>
            <person name="Barry K."/>
            <person name="Bills G."/>
            <person name="Bluhm B."/>
            <person name="Cannon C."/>
            <person name="Castanera R."/>
            <person name="Culley D."/>
            <person name="Daum C."/>
            <person name="Ezra D."/>
            <person name="Gonzalez J."/>
            <person name="Henrissat B."/>
            <person name="Kuo A."/>
            <person name="Liang C."/>
            <person name="Lipzen A."/>
            <person name="Lutzoni F."/>
            <person name="Magnuson J."/>
            <person name="Mondo S."/>
            <person name="Nolan M."/>
            <person name="Ohm R."/>
            <person name="Pangilinan J."/>
            <person name="Park H.-J."/>
            <person name="Ramirez L."/>
            <person name="Alfaro M."/>
            <person name="Sun H."/>
            <person name="Tritt A."/>
            <person name="Yoshinaga Y."/>
            <person name="Zwiers L.-H."/>
            <person name="Turgeon B."/>
            <person name="Goodwin S."/>
            <person name="Spatafora J."/>
            <person name="Crous P."/>
            <person name="Grigoriev I."/>
        </authorList>
    </citation>
    <scope>NUCLEOTIDE SEQUENCE</scope>
    <source>
        <strain evidence="2">CBS 113979</strain>
    </source>
</reference>
<sequence>MAPFLVVGHLTMKSPGARQKVIDALTKAMHFAQESEPGVTKYCITIPKDDADQNTVFAIEEYASKAASDSHMTTSAVQDLISLLSTNPDILESPPKVYTLDQAFGFTRPETANHENPFILFATLAFQSGTREKALAAWSNSPPATEAQEPGVLSYRWYTSAEEPEKLFSVEAYESEDYLWSHHAKAPHVVKAMETVKDIGTDTVLVALKRVTGYMYKDSGSAIRPSL</sequence>
<dbReference type="InterPro" id="IPR007138">
    <property type="entry name" value="ABM_dom"/>
</dbReference>
<dbReference type="Pfam" id="PF03992">
    <property type="entry name" value="ABM"/>
    <property type="match status" value="2"/>
</dbReference>
<gene>
    <name evidence="2" type="ORF">K402DRAFT_392323</name>
</gene>